<reference evidence="2 3" key="1">
    <citation type="submission" date="2015-03" db="EMBL/GenBank/DDBJ databases">
        <title>Caedibacter varicaedens, whole genome shotgun sequence.</title>
        <authorList>
            <person name="Suzuki H."/>
            <person name="Dapper A.L."/>
            <person name="Gibson A.K."/>
            <person name="Jackson C."/>
            <person name="Lee H."/>
            <person name="Pejaver V.R."/>
            <person name="Doak T."/>
            <person name="Lynch M."/>
        </authorList>
    </citation>
    <scope>NUCLEOTIDE SEQUENCE [LARGE SCALE GENOMIC DNA]</scope>
</reference>
<gene>
    <name evidence="2" type="ORF">Cva_01107</name>
</gene>
<dbReference type="STRING" id="1629334.Cva_01107"/>
<evidence type="ECO:0000256" key="1">
    <source>
        <dbReference type="SAM" id="Coils"/>
    </source>
</evidence>
<keyword evidence="3" id="KW-1185">Reference proteome</keyword>
<dbReference type="Proteomes" id="UP000036771">
    <property type="component" value="Unassembled WGS sequence"/>
</dbReference>
<feature type="coiled-coil region" evidence="1">
    <location>
        <begin position="40"/>
        <end position="67"/>
    </location>
</feature>
<accession>A0A0K8MDC3</accession>
<dbReference type="EMBL" id="BBVC01000060">
    <property type="protein sequence ID" value="GAO98447.1"/>
    <property type="molecule type" value="Genomic_DNA"/>
</dbReference>
<dbReference type="AlphaFoldDB" id="A0A0K8MDC3"/>
<sequence length="83" mass="9316">MTIVLLLTGCIGSIILFGDEKPGEFGNLASVPDRPAPNNLQDYKEEIKHLQQEHKEAEDINKNIRADYILTEPKKASEKVNKP</sequence>
<comment type="caution">
    <text evidence="2">The sequence shown here is derived from an EMBL/GenBank/DDBJ whole genome shotgun (WGS) entry which is preliminary data.</text>
</comment>
<proteinExistence type="predicted"/>
<organism evidence="2 3">
    <name type="scientific">Caedimonas varicaedens</name>
    <dbReference type="NCBI Taxonomy" id="1629334"/>
    <lineage>
        <taxon>Bacteria</taxon>
        <taxon>Pseudomonadati</taxon>
        <taxon>Pseudomonadota</taxon>
        <taxon>Alphaproteobacteria</taxon>
        <taxon>Holosporales</taxon>
        <taxon>Caedimonadaceae</taxon>
        <taxon>Caedimonas</taxon>
    </lineage>
</organism>
<protein>
    <submittedName>
        <fullName evidence="2">Uncharacterized protein</fullName>
    </submittedName>
</protein>
<evidence type="ECO:0000313" key="2">
    <source>
        <dbReference type="EMBL" id="GAO98447.1"/>
    </source>
</evidence>
<evidence type="ECO:0000313" key="3">
    <source>
        <dbReference type="Proteomes" id="UP000036771"/>
    </source>
</evidence>
<keyword evidence="1" id="KW-0175">Coiled coil</keyword>
<name>A0A0K8MDC3_9PROT</name>